<dbReference type="GO" id="GO:0002098">
    <property type="term" value="P:tRNA wobble uridine modification"/>
    <property type="evidence" value="ECO:0007669"/>
    <property type="project" value="InterPro"/>
</dbReference>
<dbReference type="CDD" id="cd19495">
    <property type="entry name" value="Elp6"/>
    <property type="match status" value="1"/>
</dbReference>
<dbReference type="Gene3D" id="3.40.50.300">
    <property type="entry name" value="P-loop containing nucleotide triphosphate hydrolases"/>
    <property type="match status" value="1"/>
</dbReference>
<dbReference type="EMBL" id="MU003770">
    <property type="protein sequence ID" value="KAF2724693.1"/>
    <property type="molecule type" value="Genomic_DNA"/>
</dbReference>
<accession>A0A9P4UTF8</accession>
<reference evidence="3" key="1">
    <citation type="journal article" date="2020" name="Stud. Mycol.">
        <title>101 Dothideomycetes genomes: a test case for predicting lifestyles and emergence of pathogens.</title>
        <authorList>
            <person name="Haridas S."/>
            <person name="Albert R."/>
            <person name="Binder M."/>
            <person name="Bloem J."/>
            <person name="Labutti K."/>
            <person name="Salamov A."/>
            <person name="Andreopoulos B."/>
            <person name="Baker S."/>
            <person name="Barry K."/>
            <person name="Bills G."/>
            <person name="Bluhm B."/>
            <person name="Cannon C."/>
            <person name="Castanera R."/>
            <person name="Culley D."/>
            <person name="Daum C."/>
            <person name="Ezra D."/>
            <person name="Gonzalez J."/>
            <person name="Henrissat B."/>
            <person name="Kuo A."/>
            <person name="Liang C."/>
            <person name="Lipzen A."/>
            <person name="Lutzoni F."/>
            <person name="Magnuson J."/>
            <person name="Mondo S."/>
            <person name="Nolan M."/>
            <person name="Ohm R."/>
            <person name="Pangilinan J."/>
            <person name="Park H.-J."/>
            <person name="Ramirez L."/>
            <person name="Alfaro M."/>
            <person name="Sun H."/>
            <person name="Tritt A."/>
            <person name="Yoshinaga Y."/>
            <person name="Zwiers L.-H."/>
            <person name="Turgeon B."/>
            <person name="Goodwin S."/>
            <person name="Spatafora J."/>
            <person name="Crous P."/>
            <person name="Grigoriev I."/>
        </authorList>
    </citation>
    <scope>NUCLEOTIDE SEQUENCE</scope>
    <source>
        <strain evidence="3">CBS 116435</strain>
    </source>
</reference>
<gene>
    <name evidence="3" type="ORF">K431DRAFT_291347</name>
</gene>
<dbReference type="GO" id="GO:0033588">
    <property type="term" value="C:elongator holoenzyme complex"/>
    <property type="evidence" value="ECO:0007669"/>
    <property type="project" value="InterPro"/>
</dbReference>
<evidence type="ECO:0000256" key="2">
    <source>
        <dbReference type="ARBA" id="ARBA00008837"/>
    </source>
</evidence>
<dbReference type="AlphaFoldDB" id="A0A9P4UTF8"/>
<proteinExistence type="inferred from homology"/>
<dbReference type="InterPro" id="IPR027417">
    <property type="entry name" value="P-loop_NTPase"/>
</dbReference>
<sequence length="272" mass="29355">MTSRNRIPPALEAYLRLPPEAALLVFTGTLGCSANWLTSRLVSACLANDNDARHGLEDGGSSAVIFVNFLHDATFWQYEIRRTTGVDIARSMKEGRLMFVDCFTQNTSTIQAVHDAIAVAIAQLQKARPSAKVLLILDNPDTVIALNAATKNEVNKTLLKLRSQVHAAAVVCNADQPLLAAATADEVAHHTPLEVESAAFVSSLAHQARFVMSVRELDTGAARDVSGVVRVSRGGDDGWWGPEVNGRVREIEALYLVQRDGGVKVFERGAVA</sequence>
<evidence type="ECO:0000313" key="4">
    <source>
        <dbReference type="Proteomes" id="UP000799441"/>
    </source>
</evidence>
<dbReference type="Proteomes" id="UP000799441">
    <property type="component" value="Unassembled WGS sequence"/>
</dbReference>
<comment type="caution">
    <text evidence="3">The sequence shown here is derived from an EMBL/GenBank/DDBJ whole genome shotgun (WGS) entry which is preliminary data.</text>
</comment>
<comment type="pathway">
    <text evidence="1">tRNA modification; 5-methoxycarbonylmethyl-2-thiouridine-tRNA biosynthesis.</text>
</comment>
<dbReference type="InterPro" id="IPR018627">
    <property type="entry name" value="ELP6"/>
</dbReference>
<comment type="similarity">
    <text evidence="2">Belongs to the ELP6 family.</text>
</comment>
<evidence type="ECO:0000313" key="3">
    <source>
        <dbReference type="EMBL" id="KAF2724693.1"/>
    </source>
</evidence>
<name>A0A9P4UTF8_9PEZI</name>
<dbReference type="PROSITE" id="PS51257">
    <property type="entry name" value="PROKAR_LIPOPROTEIN"/>
    <property type="match status" value="1"/>
</dbReference>
<dbReference type="OrthoDB" id="9995306at2759"/>
<dbReference type="PANTHER" id="PTHR16184:SF6">
    <property type="entry name" value="ELONGATOR COMPLEX PROTEIN 6"/>
    <property type="match status" value="1"/>
</dbReference>
<organism evidence="3 4">
    <name type="scientific">Polychaeton citri CBS 116435</name>
    <dbReference type="NCBI Taxonomy" id="1314669"/>
    <lineage>
        <taxon>Eukaryota</taxon>
        <taxon>Fungi</taxon>
        <taxon>Dikarya</taxon>
        <taxon>Ascomycota</taxon>
        <taxon>Pezizomycotina</taxon>
        <taxon>Dothideomycetes</taxon>
        <taxon>Dothideomycetidae</taxon>
        <taxon>Capnodiales</taxon>
        <taxon>Capnodiaceae</taxon>
        <taxon>Polychaeton</taxon>
    </lineage>
</organism>
<protein>
    <submittedName>
        <fullName evidence="3">Uncharacterized protein</fullName>
    </submittedName>
</protein>
<dbReference type="PANTHER" id="PTHR16184">
    <property type="entry name" value="ELONGATOR COMPLEX PROTEIN 6"/>
    <property type="match status" value="1"/>
</dbReference>
<keyword evidence="4" id="KW-1185">Reference proteome</keyword>
<evidence type="ECO:0000256" key="1">
    <source>
        <dbReference type="ARBA" id="ARBA00005043"/>
    </source>
</evidence>